<dbReference type="InterPro" id="IPR000276">
    <property type="entry name" value="GPCR_Rhodpsn"/>
</dbReference>
<evidence type="ECO:0000256" key="5">
    <source>
        <dbReference type="RuleBase" id="RU000688"/>
    </source>
</evidence>
<keyword evidence="10" id="KW-1185">Reference proteome</keyword>
<evidence type="ECO:0000313" key="10">
    <source>
        <dbReference type="Proteomes" id="UP000887568"/>
    </source>
</evidence>
<feature type="domain" description="G-protein coupled receptors family 1 profile" evidence="8">
    <location>
        <begin position="36"/>
        <end position="293"/>
    </location>
</feature>
<dbReference type="InterPro" id="IPR017452">
    <property type="entry name" value="GPCR_Rhodpsn_7TM"/>
</dbReference>
<dbReference type="PANTHER" id="PTHR45698">
    <property type="entry name" value="TRACE AMINE-ASSOCIATED RECEPTOR 19N-RELATED"/>
    <property type="match status" value="1"/>
</dbReference>
<keyword evidence="5" id="KW-0807">Transducer</keyword>
<feature type="transmembrane region" description="Helical" evidence="7">
    <location>
        <begin position="57"/>
        <end position="79"/>
    </location>
</feature>
<keyword evidence="5" id="KW-0297">G-protein coupled receptor</keyword>
<feature type="compositionally biased region" description="Polar residues" evidence="6">
    <location>
        <begin position="340"/>
        <end position="350"/>
    </location>
</feature>
<dbReference type="GO" id="GO:0016020">
    <property type="term" value="C:membrane"/>
    <property type="evidence" value="ECO:0007669"/>
    <property type="project" value="UniProtKB-SubCell"/>
</dbReference>
<feature type="transmembrane region" description="Helical" evidence="7">
    <location>
        <begin position="25"/>
        <end position="45"/>
    </location>
</feature>
<dbReference type="EnsemblMetazoa" id="XM_038188191.1">
    <property type="protein sequence ID" value="XP_038044119.1"/>
    <property type="gene ID" value="LOC119718775"/>
</dbReference>
<evidence type="ECO:0000256" key="3">
    <source>
        <dbReference type="ARBA" id="ARBA00022989"/>
    </source>
</evidence>
<keyword evidence="4 7" id="KW-0472">Membrane</keyword>
<name>A0A913YWE7_PATMI</name>
<evidence type="ECO:0000256" key="2">
    <source>
        <dbReference type="ARBA" id="ARBA00022692"/>
    </source>
</evidence>
<feature type="transmembrane region" description="Helical" evidence="7">
    <location>
        <begin position="179"/>
        <end position="203"/>
    </location>
</feature>
<evidence type="ECO:0000313" key="9">
    <source>
        <dbReference type="EnsemblMetazoa" id="XP_038044119.1"/>
    </source>
</evidence>
<comment type="similarity">
    <text evidence="5">Belongs to the G-protein coupled receptor 1 family.</text>
</comment>
<dbReference type="SUPFAM" id="SSF81321">
    <property type="entry name" value="Family A G protein-coupled receptor-like"/>
    <property type="match status" value="1"/>
</dbReference>
<evidence type="ECO:0000256" key="1">
    <source>
        <dbReference type="ARBA" id="ARBA00004370"/>
    </source>
</evidence>
<dbReference type="Gene3D" id="1.20.1070.10">
    <property type="entry name" value="Rhodopsin 7-helix transmembrane proteins"/>
    <property type="match status" value="1"/>
</dbReference>
<accession>A0A913YWE7</accession>
<dbReference type="PANTHER" id="PTHR45698:SF1">
    <property type="entry name" value="TRACE AMINE-ASSOCIATED RECEPTOR 13C-LIKE"/>
    <property type="match status" value="1"/>
</dbReference>
<proteinExistence type="inferred from homology"/>
<dbReference type="PRINTS" id="PR00237">
    <property type="entry name" value="GPCRRHODOPSN"/>
</dbReference>
<feature type="transmembrane region" description="Helical" evidence="7">
    <location>
        <begin position="140"/>
        <end position="159"/>
    </location>
</feature>
<dbReference type="CDD" id="cd00637">
    <property type="entry name" value="7tm_classA_rhodopsin-like"/>
    <property type="match status" value="1"/>
</dbReference>
<dbReference type="OMA" id="HETFWPC"/>
<keyword evidence="3 7" id="KW-1133">Transmembrane helix</keyword>
<feature type="transmembrane region" description="Helical" evidence="7">
    <location>
        <begin position="273"/>
        <end position="295"/>
    </location>
</feature>
<dbReference type="PROSITE" id="PS00237">
    <property type="entry name" value="G_PROTEIN_RECEP_F1_1"/>
    <property type="match status" value="1"/>
</dbReference>
<dbReference type="OrthoDB" id="10055255at2759"/>
<dbReference type="AlphaFoldDB" id="A0A913YWE7"/>
<sequence length="381" mass="43242">MDLEINCSHPSYAERVIHPVGAESVHLTFAIIGLVGNGLVFIVFIRIPRLRMKTTNIFLFNLAIADFCSSVFMASRPYVFKLDPESLAWKEFVCRFFKSDFPLWTCVTASIYNLLLVTVDRYLCVVKPFLYRRYFTVTRIRLMVMLCWLFSAILETYCFYSTRVNDCGSCELYWPSQALQIVCTIATFLLTYLLPTLVMLFAYGNIVKTLKKREEALQNHHQPVAAGNLLRARRNIVRMLQVLVLLFGVLWAPNQLLFLYLSFPGTSVNLTQLGFSIILAVGFINCVVNPIVYSFKNPQFKKALLTVICCRLGPSIAPSELNVSDLILDGGGSRSAPSIKPSTGMVQIQPSHHEERDNIQDQIEPKTQPRNTDQTSDILQE</sequence>
<evidence type="ECO:0000256" key="7">
    <source>
        <dbReference type="SAM" id="Phobius"/>
    </source>
</evidence>
<feature type="region of interest" description="Disordered" evidence="6">
    <location>
        <begin position="334"/>
        <end position="381"/>
    </location>
</feature>
<feature type="transmembrane region" description="Helical" evidence="7">
    <location>
        <begin position="240"/>
        <end position="261"/>
    </location>
</feature>
<dbReference type="Proteomes" id="UP000887568">
    <property type="component" value="Unplaced"/>
</dbReference>
<dbReference type="PROSITE" id="PS50262">
    <property type="entry name" value="G_PROTEIN_RECEP_F1_2"/>
    <property type="match status" value="1"/>
</dbReference>
<feature type="transmembrane region" description="Helical" evidence="7">
    <location>
        <begin position="101"/>
        <end position="119"/>
    </location>
</feature>
<reference evidence="9" key="1">
    <citation type="submission" date="2022-11" db="UniProtKB">
        <authorList>
            <consortium name="EnsemblMetazoa"/>
        </authorList>
    </citation>
    <scope>IDENTIFICATION</scope>
</reference>
<dbReference type="GeneID" id="119718775"/>
<keyword evidence="5" id="KW-0675">Receptor</keyword>
<protein>
    <recommendedName>
        <fullName evidence="8">G-protein coupled receptors family 1 profile domain-containing protein</fullName>
    </recommendedName>
</protein>
<dbReference type="GO" id="GO:0004930">
    <property type="term" value="F:G protein-coupled receptor activity"/>
    <property type="evidence" value="ECO:0007669"/>
    <property type="project" value="UniProtKB-KW"/>
</dbReference>
<evidence type="ECO:0000256" key="4">
    <source>
        <dbReference type="ARBA" id="ARBA00023136"/>
    </source>
</evidence>
<dbReference type="SMART" id="SM01381">
    <property type="entry name" value="7TM_GPCR_Srsx"/>
    <property type="match status" value="1"/>
</dbReference>
<evidence type="ECO:0000256" key="6">
    <source>
        <dbReference type="SAM" id="MobiDB-lite"/>
    </source>
</evidence>
<evidence type="ECO:0000259" key="8">
    <source>
        <dbReference type="PROSITE" id="PS50262"/>
    </source>
</evidence>
<comment type="subcellular location">
    <subcellularLocation>
        <location evidence="1">Membrane</location>
    </subcellularLocation>
</comment>
<feature type="compositionally biased region" description="Polar residues" evidence="6">
    <location>
        <begin position="368"/>
        <end position="381"/>
    </location>
</feature>
<dbReference type="Pfam" id="PF00001">
    <property type="entry name" value="7tm_1"/>
    <property type="match status" value="1"/>
</dbReference>
<organism evidence="9 10">
    <name type="scientific">Patiria miniata</name>
    <name type="common">Bat star</name>
    <name type="synonym">Asterina miniata</name>
    <dbReference type="NCBI Taxonomy" id="46514"/>
    <lineage>
        <taxon>Eukaryota</taxon>
        <taxon>Metazoa</taxon>
        <taxon>Echinodermata</taxon>
        <taxon>Eleutherozoa</taxon>
        <taxon>Asterozoa</taxon>
        <taxon>Asteroidea</taxon>
        <taxon>Valvatacea</taxon>
        <taxon>Valvatida</taxon>
        <taxon>Asterinidae</taxon>
        <taxon>Patiria</taxon>
    </lineage>
</organism>
<dbReference type="RefSeq" id="XP_038044119.1">
    <property type="nucleotide sequence ID" value="XM_038188191.1"/>
</dbReference>
<keyword evidence="2 5" id="KW-0812">Transmembrane</keyword>